<dbReference type="Pfam" id="PF11306">
    <property type="entry name" value="DUF3108"/>
    <property type="match status" value="1"/>
</dbReference>
<dbReference type="Proteomes" id="UP001243844">
    <property type="component" value="Unassembled WGS sequence"/>
</dbReference>
<evidence type="ECO:0000256" key="1">
    <source>
        <dbReference type="SAM" id="SignalP"/>
    </source>
</evidence>
<name>A0AAW8JBY3_9GAMM</name>
<organism evidence="2 3">
    <name type="scientific">Acinetobacter rudis</name>
    <dbReference type="NCBI Taxonomy" id="632955"/>
    <lineage>
        <taxon>Bacteria</taxon>
        <taxon>Pseudomonadati</taxon>
        <taxon>Pseudomonadota</taxon>
        <taxon>Gammaproteobacteria</taxon>
        <taxon>Moraxellales</taxon>
        <taxon>Moraxellaceae</taxon>
        <taxon>Acinetobacter</taxon>
    </lineage>
</organism>
<proteinExistence type="predicted"/>
<dbReference type="EMBL" id="JAVIDL010000028">
    <property type="protein sequence ID" value="MDQ8936600.1"/>
    <property type="molecule type" value="Genomic_DNA"/>
</dbReference>
<protein>
    <submittedName>
        <fullName evidence="2">DUF3108 domain-containing protein</fullName>
    </submittedName>
</protein>
<reference evidence="2" key="1">
    <citation type="submission" date="2023-08" db="EMBL/GenBank/DDBJ databases">
        <title>Emergence of clinically-relevant ST2 carbapenem-resistant Acinetobacter baumannii strains in hospital sewages in Zhejiang, East of China.</title>
        <authorList>
            <person name="Kaichao C."/>
            <person name="Zhang R."/>
        </authorList>
    </citation>
    <scope>NUCLEOTIDE SEQUENCE</scope>
    <source>
        <strain evidence="2">M-RB-37</strain>
    </source>
</reference>
<dbReference type="AlphaFoldDB" id="A0AAW8JBY3"/>
<evidence type="ECO:0000313" key="3">
    <source>
        <dbReference type="Proteomes" id="UP001243844"/>
    </source>
</evidence>
<comment type="caution">
    <text evidence="2">The sequence shown here is derived from an EMBL/GenBank/DDBJ whole genome shotgun (WGS) entry which is preliminary data.</text>
</comment>
<feature type="signal peptide" evidence="1">
    <location>
        <begin position="1"/>
        <end position="31"/>
    </location>
</feature>
<keyword evidence="1" id="KW-0732">Signal</keyword>
<feature type="chain" id="PRO_5043835563" evidence="1">
    <location>
        <begin position="32"/>
        <end position="235"/>
    </location>
</feature>
<accession>A0AAW8JBY3</accession>
<sequence>MITLFTSNSSRLLATLTSLVLLGGISSSSFALSPFNASYQFSYNGKNVGSATRQLSQNGNLWTYSFSAKAAALASANETSRFNFSNGQIQSNSFSRTSKVLIHSNKLNISFNPNSKVISTQKDDKARSFAWKPGVLDELNAELQVREDLKGSGLKGTYYIADAKSADARQFIKQGTESVTTPYGTYSTIKVLLKHDKATKSSIFWLAPQLDYLPVKMAHQDGKTSYSLLLTNYKK</sequence>
<evidence type="ECO:0000313" key="2">
    <source>
        <dbReference type="EMBL" id="MDQ8936600.1"/>
    </source>
</evidence>
<dbReference type="InterPro" id="IPR021457">
    <property type="entry name" value="DUF3108"/>
</dbReference>
<dbReference type="RefSeq" id="WP_308976740.1">
    <property type="nucleotide sequence ID" value="NZ_JAVIDL010000028.1"/>
</dbReference>
<gene>
    <name evidence="2" type="ORF">RFH47_12820</name>
</gene>